<dbReference type="PROSITE" id="PS51770">
    <property type="entry name" value="HOTDOG_ACOT"/>
    <property type="match status" value="1"/>
</dbReference>
<gene>
    <name evidence="5" type="ORF">NMP03_01265</name>
</gene>
<dbReference type="InterPro" id="IPR040170">
    <property type="entry name" value="Cytosol_ACT"/>
</dbReference>
<dbReference type="InterPro" id="IPR029069">
    <property type="entry name" value="HotDog_dom_sf"/>
</dbReference>
<dbReference type="InterPro" id="IPR033120">
    <property type="entry name" value="HOTDOG_ACOT"/>
</dbReference>
<reference evidence="5" key="1">
    <citation type="submission" date="2022-07" db="EMBL/GenBank/DDBJ databases">
        <title>Sphingomonas sp. nov., a novel bacterium isolated from the north slope of the Mount Everest.</title>
        <authorList>
            <person name="Cui X."/>
            <person name="Liu Y."/>
        </authorList>
    </citation>
    <scope>NUCLEOTIDE SEQUENCE</scope>
    <source>
        <strain evidence="5">S5-59</strain>
    </source>
</reference>
<evidence type="ECO:0000259" key="4">
    <source>
        <dbReference type="PROSITE" id="PS51770"/>
    </source>
</evidence>
<comment type="similarity">
    <text evidence="1">Belongs to the acyl coenzyme A hydrolase family.</text>
</comment>
<dbReference type="PANTHER" id="PTHR11049:SF5">
    <property type="entry name" value="ACYL-COA THIOESTER HYDROLASE YCIA"/>
    <property type="match status" value="1"/>
</dbReference>
<proteinExistence type="inferred from homology"/>
<sequence length="141" mass="15371">MNAETPPEGSPAIRVTTMPGDANAYGDIFGGWLMSQMDMAAGLVAARYSKGRAVTIAMDGMQFHAPVAVGDEVSVYCELVKVGRTSMTIEVEAWRRDRHQEEQCRVTQARFVFVAIDEARKPRVIENPSAPKGEGFGEVHG</sequence>
<dbReference type="CDD" id="cd03442">
    <property type="entry name" value="BFIT_BACH"/>
    <property type="match status" value="1"/>
</dbReference>
<dbReference type="PANTHER" id="PTHR11049">
    <property type="entry name" value="ACYL COENZYME A THIOESTER HYDROLASE"/>
    <property type="match status" value="1"/>
</dbReference>
<dbReference type="InterPro" id="IPR006683">
    <property type="entry name" value="Thioestr_dom"/>
</dbReference>
<protein>
    <submittedName>
        <fullName evidence="5">Acyl-CoA thioesterase</fullName>
    </submittedName>
</protein>
<keyword evidence="6" id="KW-1185">Reference proteome</keyword>
<evidence type="ECO:0000256" key="2">
    <source>
        <dbReference type="ARBA" id="ARBA00022801"/>
    </source>
</evidence>
<dbReference type="SUPFAM" id="SSF54637">
    <property type="entry name" value="Thioesterase/thiol ester dehydrase-isomerase"/>
    <property type="match status" value="1"/>
</dbReference>
<name>A0ABY5L7E7_9SPHN</name>
<dbReference type="Gene3D" id="3.10.129.10">
    <property type="entry name" value="Hotdog Thioesterase"/>
    <property type="match status" value="1"/>
</dbReference>
<dbReference type="Pfam" id="PF03061">
    <property type="entry name" value="4HBT"/>
    <property type="match status" value="1"/>
</dbReference>
<keyword evidence="2 3" id="KW-0378">Hydrolase</keyword>
<organism evidence="5 6">
    <name type="scientific">Sphingomonas qomolangmaensis</name>
    <dbReference type="NCBI Taxonomy" id="2918765"/>
    <lineage>
        <taxon>Bacteria</taxon>
        <taxon>Pseudomonadati</taxon>
        <taxon>Pseudomonadota</taxon>
        <taxon>Alphaproteobacteria</taxon>
        <taxon>Sphingomonadales</taxon>
        <taxon>Sphingomonadaceae</taxon>
        <taxon>Sphingomonas</taxon>
    </lineage>
</organism>
<evidence type="ECO:0000256" key="1">
    <source>
        <dbReference type="ARBA" id="ARBA00010458"/>
    </source>
</evidence>
<dbReference type="Proteomes" id="UP001058533">
    <property type="component" value="Chromosome"/>
</dbReference>
<dbReference type="RefSeq" id="WP_256506752.1">
    <property type="nucleotide sequence ID" value="NZ_CP101740.1"/>
</dbReference>
<evidence type="ECO:0000313" key="6">
    <source>
        <dbReference type="Proteomes" id="UP001058533"/>
    </source>
</evidence>
<evidence type="ECO:0000313" key="5">
    <source>
        <dbReference type="EMBL" id="UUL82899.1"/>
    </source>
</evidence>
<feature type="domain" description="HotDog ACOT-type" evidence="4">
    <location>
        <begin position="7"/>
        <end position="119"/>
    </location>
</feature>
<dbReference type="EMBL" id="CP101740">
    <property type="protein sequence ID" value="UUL82899.1"/>
    <property type="molecule type" value="Genomic_DNA"/>
</dbReference>
<accession>A0ABY5L7E7</accession>
<evidence type="ECO:0000256" key="3">
    <source>
        <dbReference type="PROSITE-ProRule" id="PRU01106"/>
    </source>
</evidence>